<evidence type="ECO:0000256" key="5">
    <source>
        <dbReference type="ARBA" id="ARBA00023136"/>
    </source>
</evidence>
<keyword evidence="4 6" id="KW-1133">Transmembrane helix</keyword>
<feature type="transmembrane region" description="Helical" evidence="6">
    <location>
        <begin position="184"/>
        <end position="203"/>
    </location>
</feature>
<organism evidence="8 9">
    <name type="scientific">Xanthomonas euvesicatoria</name>
    <dbReference type="NCBI Taxonomy" id="456327"/>
    <lineage>
        <taxon>Bacteria</taxon>
        <taxon>Pseudomonadati</taxon>
        <taxon>Pseudomonadota</taxon>
        <taxon>Gammaproteobacteria</taxon>
        <taxon>Lysobacterales</taxon>
        <taxon>Lysobacteraceae</taxon>
        <taxon>Xanthomonas</taxon>
    </lineage>
</organism>
<protein>
    <submittedName>
        <fullName evidence="8">RDD family membrane protein YckC</fullName>
    </submittedName>
</protein>
<feature type="transmembrane region" description="Helical" evidence="6">
    <location>
        <begin position="50"/>
        <end position="68"/>
    </location>
</feature>
<keyword evidence="3 6" id="KW-0812">Transmembrane</keyword>
<dbReference type="Proteomes" id="UP000576603">
    <property type="component" value="Unassembled WGS sequence"/>
</dbReference>
<evidence type="ECO:0000256" key="1">
    <source>
        <dbReference type="ARBA" id="ARBA00004651"/>
    </source>
</evidence>
<feature type="transmembrane region" description="Helical" evidence="6">
    <location>
        <begin position="127"/>
        <end position="148"/>
    </location>
</feature>
<dbReference type="GO" id="GO:0005886">
    <property type="term" value="C:plasma membrane"/>
    <property type="evidence" value="ECO:0007669"/>
    <property type="project" value="UniProtKB-SubCell"/>
</dbReference>
<evidence type="ECO:0000256" key="6">
    <source>
        <dbReference type="SAM" id="Phobius"/>
    </source>
</evidence>
<evidence type="ECO:0000313" key="8">
    <source>
        <dbReference type="EMBL" id="MBB4724611.1"/>
    </source>
</evidence>
<name>A0AAW3U624_XANEU</name>
<gene>
    <name evidence="8" type="ORF">FHY32_002980</name>
</gene>
<feature type="transmembrane region" description="Helical" evidence="6">
    <location>
        <begin position="22"/>
        <end position="44"/>
    </location>
</feature>
<accession>A0AAW3U624</accession>
<dbReference type="InterPro" id="IPR051791">
    <property type="entry name" value="Pra-immunoreactive"/>
</dbReference>
<evidence type="ECO:0000256" key="2">
    <source>
        <dbReference type="ARBA" id="ARBA00022475"/>
    </source>
</evidence>
<evidence type="ECO:0000259" key="7">
    <source>
        <dbReference type="Pfam" id="PF06271"/>
    </source>
</evidence>
<comment type="subcellular location">
    <subcellularLocation>
        <location evidence="1">Cell membrane</location>
        <topology evidence="1">Multi-pass membrane protein</topology>
    </subcellularLocation>
</comment>
<dbReference type="RefSeq" id="WP_184421821.1">
    <property type="nucleotide sequence ID" value="NZ_JACHNK010000006.1"/>
</dbReference>
<dbReference type="Pfam" id="PF06271">
    <property type="entry name" value="RDD"/>
    <property type="match status" value="1"/>
</dbReference>
<dbReference type="AlphaFoldDB" id="A0AAW3U624"/>
<comment type="caution">
    <text evidence="8">The sequence shown here is derived from an EMBL/GenBank/DDBJ whole genome shotgun (WGS) entry which is preliminary data.</text>
</comment>
<evidence type="ECO:0000256" key="4">
    <source>
        <dbReference type="ARBA" id="ARBA00022989"/>
    </source>
</evidence>
<dbReference type="EMBL" id="JACHNL010000006">
    <property type="protein sequence ID" value="MBB4724611.1"/>
    <property type="molecule type" value="Genomic_DNA"/>
</dbReference>
<keyword evidence="2" id="KW-1003">Cell membrane</keyword>
<evidence type="ECO:0000256" key="3">
    <source>
        <dbReference type="ARBA" id="ARBA00022692"/>
    </source>
</evidence>
<dbReference type="InterPro" id="IPR010432">
    <property type="entry name" value="RDD"/>
</dbReference>
<proteinExistence type="predicted"/>
<dbReference type="PANTHER" id="PTHR36115">
    <property type="entry name" value="PROLINE-RICH ANTIGEN HOMOLOG-RELATED"/>
    <property type="match status" value="1"/>
</dbReference>
<sequence>MDVSTGEAAVVPPSAAGFWRRLAAFIVDCLVLAAIGILAGVVLADVFVRMGGYARLLGFFIALAYFGVMNSGRCGGQTLGKRLLGLRVVGKHGALLTLPQSLLRYSVLGVPFFLNGAQIGRSTSTSAIDYVLSLLIFGGTLAILYLYVFNRQGRRSLHDLAVGSSVVMAAFPVAAVRPMPIKRVHLIVVCVLMAAAAALPALTGQLAERDDYKDLLVAHKAIIAESGVQSAMVVHNTTLGPPNVESVVVRVNLSERRIEDIALAERLAKLVIANDKKAAAMSAIHVTMIYGYDLGIASSWSSRSYQFTPEALQASGRVGTRR</sequence>
<feature type="domain" description="RDD" evidence="7">
    <location>
        <begin position="16"/>
        <end position="162"/>
    </location>
</feature>
<dbReference type="PANTHER" id="PTHR36115:SF4">
    <property type="entry name" value="MEMBRANE PROTEIN"/>
    <property type="match status" value="1"/>
</dbReference>
<reference evidence="8 9" key="1">
    <citation type="submission" date="2020-08" db="EMBL/GenBank/DDBJ databases">
        <title>Studying the diversity of plant-associated saprophytic bacteria and their role in host health and plant-pathogen interactions.</title>
        <authorList>
            <person name="Potnis N."/>
        </authorList>
    </citation>
    <scope>NUCLEOTIDE SEQUENCE [LARGE SCALE GENOMIC DNA]</scope>
    <source>
        <strain evidence="8 9">CFBP 7922</strain>
    </source>
</reference>
<keyword evidence="5 6" id="KW-0472">Membrane</keyword>
<evidence type="ECO:0000313" key="9">
    <source>
        <dbReference type="Proteomes" id="UP000576603"/>
    </source>
</evidence>